<comment type="subcellular location">
    <subcellularLocation>
        <location evidence="1 12">Mitochondrion inner membrane</location>
        <topology evidence="1 12">Multi-pass membrane protein</topology>
    </subcellularLocation>
</comment>
<dbReference type="PANTHER" id="PTHR13337:SF2">
    <property type="entry name" value="SUCCINATE DEHYDROGENASE [UBIQUINONE] CYTOCHROME B SMALL SUBUNIT, MITOCHONDRIAL"/>
    <property type="match status" value="1"/>
</dbReference>
<organism evidence="13 14">
    <name type="scientific">Romanomermis culicivorax</name>
    <name type="common">Nematode worm</name>
    <dbReference type="NCBI Taxonomy" id="13658"/>
    <lineage>
        <taxon>Eukaryota</taxon>
        <taxon>Metazoa</taxon>
        <taxon>Ecdysozoa</taxon>
        <taxon>Nematoda</taxon>
        <taxon>Enoplea</taxon>
        <taxon>Dorylaimia</taxon>
        <taxon>Mermithida</taxon>
        <taxon>Mermithoidea</taxon>
        <taxon>Mermithidae</taxon>
        <taxon>Romanomermis</taxon>
    </lineage>
</organism>
<keyword evidence="12" id="KW-0349">Heme</keyword>
<evidence type="ECO:0000256" key="5">
    <source>
        <dbReference type="ARBA" id="ARBA00022792"/>
    </source>
</evidence>
<dbReference type="GO" id="GO:0020037">
    <property type="term" value="F:heme binding"/>
    <property type="evidence" value="ECO:0007669"/>
    <property type="project" value="TreeGrafter"/>
</dbReference>
<keyword evidence="12" id="KW-0249">Electron transport</keyword>
<feature type="binding site" description="axial binding residue" evidence="11">
    <location>
        <position position="92"/>
    </location>
    <ligand>
        <name>heme b</name>
        <dbReference type="ChEBI" id="CHEBI:60344"/>
        <note>ligand shared with SDHC</note>
    </ligand>
    <ligandPart>
        <name>Fe</name>
        <dbReference type="ChEBI" id="CHEBI:18248"/>
    </ligandPart>
</feature>
<comment type="similarity">
    <text evidence="2 12">Belongs to the CybS family.</text>
</comment>
<reference evidence="14" key="1">
    <citation type="submission" date="2022-11" db="UniProtKB">
        <authorList>
            <consortium name="WormBaseParasite"/>
        </authorList>
    </citation>
    <scope>IDENTIFICATION</scope>
</reference>
<dbReference type="WBParaSite" id="nRc.2.0.1.t40550-RA">
    <property type="protein sequence ID" value="nRc.2.0.1.t40550-RA"/>
    <property type="gene ID" value="nRc.2.0.1.g40550"/>
</dbReference>
<dbReference type="Gene3D" id="1.20.1300.10">
    <property type="entry name" value="Fumarate reductase/succinate dehydrogenase, transmembrane subunit"/>
    <property type="match status" value="1"/>
</dbReference>
<evidence type="ECO:0000256" key="10">
    <source>
        <dbReference type="PIRSR" id="PIRSR607992-1"/>
    </source>
</evidence>
<protein>
    <recommendedName>
        <fullName evidence="12">Succinate dehydrogenase [ubiquinone] cytochrome b small subunit</fullName>
    </recommendedName>
</protein>
<keyword evidence="3 12" id="KW-0813">Transport</keyword>
<evidence type="ECO:0000256" key="11">
    <source>
        <dbReference type="PIRSR" id="PIRSR607992-2"/>
    </source>
</evidence>
<keyword evidence="8 12" id="KW-0496">Mitochondrion</keyword>
<evidence type="ECO:0000256" key="6">
    <source>
        <dbReference type="ARBA" id="ARBA00022946"/>
    </source>
</evidence>
<keyword evidence="12" id="KW-0816">Tricarboxylic acid cycle</keyword>
<dbReference type="GO" id="GO:0005743">
    <property type="term" value="C:mitochondrial inner membrane"/>
    <property type="evidence" value="ECO:0007669"/>
    <property type="project" value="UniProtKB-SubCell"/>
</dbReference>
<proteinExistence type="inferred from homology"/>
<evidence type="ECO:0000256" key="7">
    <source>
        <dbReference type="ARBA" id="ARBA00022989"/>
    </source>
</evidence>
<keyword evidence="13" id="KW-1185">Reference proteome</keyword>
<keyword evidence="11 12" id="KW-0479">Metal-binding</keyword>
<name>A0A915KR40_ROMCU</name>
<dbReference type="CDD" id="cd03496">
    <property type="entry name" value="SQR_TypeC_CybS"/>
    <property type="match status" value="1"/>
</dbReference>
<evidence type="ECO:0000256" key="3">
    <source>
        <dbReference type="ARBA" id="ARBA00022448"/>
    </source>
</evidence>
<dbReference type="AlphaFoldDB" id="A0A915KR40"/>
<evidence type="ECO:0000256" key="1">
    <source>
        <dbReference type="ARBA" id="ARBA00004448"/>
    </source>
</evidence>
<dbReference type="InterPro" id="IPR007992">
    <property type="entry name" value="CybS"/>
</dbReference>
<keyword evidence="7 12" id="KW-1133">Transmembrane helix</keyword>
<dbReference type="GO" id="GO:0006099">
    <property type="term" value="P:tricarboxylic acid cycle"/>
    <property type="evidence" value="ECO:0007669"/>
    <property type="project" value="UniProtKB-KW"/>
</dbReference>
<evidence type="ECO:0000256" key="9">
    <source>
        <dbReference type="ARBA" id="ARBA00023136"/>
    </source>
</evidence>
<keyword evidence="11" id="KW-0408">Iron</keyword>
<comment type="function">
    <text evidence="12">Membrane-anchoring subunit of succinate dehydrogenase (SDH) that is involved in complex II of the mitochondrial electron transport chain and is responsible for transferring electrons from succinate to ubiquinone (coenzyme Q).</text>
</comment>
<dbReference type="PANTHER" id="PTHR13337">
    <property type="entry name" value="SUCCINATE DEHYDROGENASE"/>
    <property type="match status" value="1"/>
</dbReference>
<evidence type="ECO:0000313" key="13">
    <source>
        <dbReference type="Proteomes" id="UP000887565"/>
    </source>
</evidence>
<accession>A0A915KR40</accession>
<sequence length="153" mass="17275">MLTHLVKKIPNSALRFGRLPILIPKMPNNNWKPVQYATASACPATEGKPHDHSFHFKIERLFATGMVPLFPASLFIHNPLMDYALAVAISLHCYWGFDAVSSDYAKPLGFKEESVKFIRLGVFLVSLSMFVGLLRFNYNDVGITKAFEMIWAL</sequence>
<evidence type="ECO:0000256" key="12">
    <source>
        <dbReference type="RuleBase" id="RU364031"/>
    </source>
</evidence>
<dbReference type="GO" id="GO:0006121">
    <property type="term" value="P:mitochondrial electron transport, succinate to ubiquinone"/>
    <property type="evidence" value="ECO:0007669"/>
    <property type="project" value="TreeGrafter"/>
</dbReference>
<feature type="binding site" evidence="10">
    <location>
        <position position="104"/>
    </location>
    <ligand>
        <name>a ubiquinone</name>
        <dbReference type="ChEBI" id="CHEBI:16389"/>
        <note>ligand shared with IP/SDHB</note>
    </ligand>
</feature>
<dbReference type="InterPro" id="IPR034804">
    <property type="entry name" value="SQR/QFR_C/D"/>
</dbReference>
<feature type="transmembrane region" description="Helical" evidence="12">
    <location>
        <begin position="117"/>
        <end position="136"/>
    </location>
</feature>
<evidence type="ECO:0000256" key="2">
    <source>
        <dbReference type="ARBA" id="ARBA00007294"/>
    </source>
</evidence>
<keyword evidence="6 12" id="KW-0809">Transit peptide</keyword>
<keyword evidence="9 12" id="KW-0472">Membrane</keyword>
<dbReference type="GO" id="GO:0048039">
    <property type="term" value="F:ubiquinone binding"/>
    <property type="evidence" value="ECO:0007669"/>
    <property type="project" value="TreeGrafter"/>
</dbReference>
<keyword evidence="5 12" id="KW-0999">Mitochondrion inner membrane</keyword>
<evidence type="ECO:0000256" key="8">
    <source>
        <dbReference type="ARBA" id="ARBA00023128"/>
    </source>
</evidence>
<dbReference type="Pfam" id="PF05328">
    <property type="entry name" value="CybS"/>
    <property type="match status" value="1"/>
</dbReference>
<comment type="caution">
    <text evidence="12">Lacks conserved residue(s) required for the propagation of feature annotation.</text>
</comment>
<evidence type="ECO:0000256" key="4">
    <source>
        <dbReference type="ARBA" id="ARBA00022692"/>
    </source>
</evidence>
<dbReference type="OMA" id="VYDYARP"/>
<dbReference type="Proteomes" id="UP000887565">
    <property type="component" value="Unplaced"/>
</dbReference>
<keyword evidence="4 12" id="KW-0812">Transmembrane</keyword>
<dbReference type="GO" id="GO:0046872">
    <property type="term" value="F:metal ion binding"/>
    <property type="evidence" value="ECO:0007669"/>
    <property type="project" value="UniProtKB-KW"/>
</dbReference>
<evidence type="ECO:0000313" key="14">
    <source>
        <dbReference type="WBParaSite" id="nRc.2.0.1.t40550-RA"/>
    </source>
</evidence>